<dbReference type="Proteomes" id="UP000318571">
    <property type="component" value="Chromosome 10"/>
</dbReference>
<comment type="similarity">
    <text evidence="2 13">Belongs to the integrin alpha chain family.</text>
</comment>
<dbReference type="Gene3D" id="2.60.40.1530">
    <property type="entry name" value="ntegrin, alpha v. Chain A, domain 4"/>
    <property type="match status" value="1"/>
</dbReference>
<feature type="repeat" description="FG-GAP" evidence="12">
    <location>
        <begin position="405"/>
        <end position="463"/>
    </location>
</feature>
<dbReference type="InterPro" id="IPR018184">
    <property type="entry name" value="Integrin_alpha_C_CS"/>
</dbReference>
<dbReference type="GO" id="GO:0005178">
    <property type="term" value="F:integrin binding"/>
    <property type="evidence" value="ECO:0007669"/>
    <property type="project" value="TreeGrafter"/>
</dbReference>
<dbReference type="GO" id="GO:0007157">
    <property type="term" value="P:heterophilic cell-cell adhesion via plasma membrane cell adhesion molecules"/>
    <property type="evidence" value="ECO:0007669"/>
    <property type="project" value="UniProtKB-ARBA"/>
</dbReference>
<dbReference type="InterPro" id="IPR032695">
    <property type="entry name" value="Integrin_dom_sf"/>
</dbReference>
<comment type="caution">
    <text evidence="17">The sequence shown here is derived from an EMBL/GenBank/DDBJ whole genome shotgun (WGS) entry which is preliminary data.</text>
</comment>
<evidence type="ECO:0000313" key="18">
    <source>
        <dbReference type="Proteomes" id="UP000318571"/>
    </source>
</evidence>
<feature type="transmembrane region" description="Helical" evidence="13">
    <location>
        <begin position="1143"/>
        <end position="1165"/>
    </location>
</feature>
<sequence length="1198" mass="131847">MMWLSCRVTLGILLKWICLALGVAGFNLDLRIPIIKSGGDVADNYFGYSVAQHRTLLGARGEPRFLVGAPLDQNLQPGTNRSGALWQCPLSNAIRDCTQVETDGKRSRNRMDKTYGIYNGSLNTLNPPISSELKDGQWLGVEVQSQGEGGKVIVCAHRYAVRDVEKHSQRVQDTKRGMLGMCYVLDPDLTLPRNDDIGYKNIVNVRDAVGGKHLEPKRDTFDNHAQWGVCQLGTAASFVKDEDLSDNDQDLALFGAPGCFTWRGNVFGQNLGTHRRYRVAVDFENMLDFSKHGHMGLSVTSGRFFNGDVYYVSGAPHAGQDGSRTGEVYFFRKDPIMTRYAPDWSYTLKGEVFGTGYGYSLATLDANGDSSPDLLVGAPFYDGGKEERGGAVYLYLSKGRALHSDYYVKILGKQVESQFGLALTNLGDLNHDGFEDFAVGSPYEDDGKGAVYVFFGGQRGLRAHGPPLKGSPPFLYAEEVADQIITAGDLIKAVPNGVLPLDLRTLGSSLSGGMDMDANGYPDLLIGAYQSSHVFLLRSRPIIDIRTSVNDENLKGIDPGQAGCREDETSEDACFSFNACFSVDKEVSKQGLSLTFKIEAEPKKPVSRVWLRLLDRPDVGPNRTNIVTDTIKIEGRRAQCTAVIGYIGPYADLQSPVQFAMSYSLVQAQPRMLYLPGASLPNINDYPILNQAQAKKRFQATFEKDCGEDDVCQSQLAFEPTLRDESKELGRTPGGYYELELGSLKRDELTLDVTIKNGGDPAYEATFDVFFPPSVSYIGMGKDTKLNAPEFKNETWLSFNLGNPFKGAANGEAHSTNIQLRFSPRLLIDDKLIQFYLTANTSSTQVYDTSTFVNLVVVRRAEVKVVGGGFPEEVHYGGTVRGESALQELAEIGPQVVHKFLVINNGPSAVDVLTVHIAWPFQVENGKAQGKWLLYLTDHPSLRNGRGDCVLPSGFAANPLNYTAGHDGITARHTLGHTPPANFVMKPGNGSDYEDFFQSSAARDSSLGDPDLKAMMQKLKSKQKREVEQVILPRVLPGLGPNGGDLKVVTLDCDRGTAKCLRITCQIYNMPAGVPATIEVRSRLWNSTLVEDYSGIDQVEIFSKAKVTVDPDITQNIGDDYVSVRTIAYPDSHQLLPEQGLEWWIILISILVGLLVLVLICLILWKLGFFKRKRPSEEDDVDFMMSAHFEKAHLNGNS</sequence>
<feature type="domain" description="Integrin alpha third immunoglobulin-like" evidence="16">
    <location>
        <begin position="865"/>
        <end position="1112"/>
    </location>
</feature>
<feature type="repeat" description="FG-GAP" evidence="12">
    <location>
        <begin position="32"/>
        <end position="97"/>
    </location>
</feature>
<name>A0A553NET7_TIGCA</name>
<feature type="repeat" description="FG-GAP" evidence="12">
    <location>
        <begin position="492"/>
        <end position="554"/>
    </location>
</feature>
<evidence type="ECO:0000256" key="2">
    <source>
        <dbReference type="ARBA" id="ARBA00008054"/>
    </source>
</evidence>
<evidence type="ECO:0000256" key="13">
    <source>
        <dbReference type="RuleBase" id="RU003762"/>
    </source>
</evidence>
<dbReference type="Pfam" id="PF20806">
    <property type="entry name" value="Integrin_A_Ig_3"/>
    <property type="match status" value="1"/>
</dbReference>
<evidence type="ECO:0000256" key="8">
    <source>
        <dbReference type="ARBA" id="ARBA00023037"/>
    </source>
</evidence>
<keyword evidence="18" id="KW-1185">Reference proteome</keyword>
<dbReference type="Pfam" id="PF20805">
    <property type="entry name" value="Integrin_A_Ig_2"/>
    <property type="match status" value="1"/>
</dbReference>
<dbReference type="InterPro" id="IPR028994">
    <property type="entry name" value="Integrin_alpha_N"/>
</dbReference>
<reference evidence="17 18" key="1">
    <citation type="journal article" date="2018" name="Nat. Ecol. Evol.">
        <title>Genomic signatures of mitonuclear coevolution across populations of Tigriopus californicus.</title>
        <authorList>
            <person name="Barreto F.S."/>
            <person name="Watson E.T."/>
            <person name="Lima T.G."/>
            <person name="Willett C.S."/>
            <person name="Edmands S."/>
            <person name="Li W."/>
            <person name="Burton R.S."/>
        </authorList>
    </citation>
    <scope>NUCLEOTIDE SEQUENCE [LARGE SCALE GENOMIC DNA]</scope>
    <source>
        <strain evidence="17 18">San Diego</strain>
    </source>
</reference>
<dbReference type="InterPro" id="IPR048286">
    <property type="entry name" value="Integrin_alpha_Ig-like_3"/>
</dbReference>
<feature type="repeat" description="FG-GAP" evidence="12">
    <location>
        <begin position="343"/>
        <end position="404"/>
    </location>
</feature>
<dbReference type="SUPFAM" id="SSF69318">
    <property type="entry name" value="Integrin alpha N-terminal domain"/>
    <property type="match status" value="1"/>
</dbReference>
<dbReference type="Gene3D" id="2.60.40.1460">
    <property type="entry name" value="Integrin domains. Chain A, domain 2"/>
    <property type="match status" value="1"/>
</dbReference>
<evidence type="ECO:0000256" key="4">
    <source>
        <dbReference type="ARBA" id="ARBA00022729"/>
    </source>
</evidence>
<feature type="domain" description="Integrin alpha first immunoglubulin-like" evidence="14">
    <location>
        <begin position="539"/>
        <end position="705"/>
    </location>
</feature>
<evidence type="ECO:0000256" key="12">
    <source>
        <dbReference type="PROSITE-ProRule" id="PRU00803"/>
    </source>
</evidence>
<dbReference type="GO" id="GO:0048513">
    <property type="term" value="P:animal organ development"/>
    <property type="evidence" value="ECO:0007669"/>
    <property type="project" value="UniProtKB-ARBA"/>
</dbReference>
<keyword evidence="10 13" id="KW-0675">Receptor</keyword>
<dbReference type="PROSITE" id="PS00242">
    <property type="entry name" value="INTEGRIN_ALPHA"/>
    <property type="match status" value="1"/>
</dbReference>
<evidence type="ECO:0000256" key="5">
    <source>
        <dbReference type="ARBA" id="ARBA00022737"/>
    </source>
</evidence>
<dbReference type="AlphaFoldDB" id="A0A553NET7"/>
<dbReference type="GO" id="GO:0007229">
    <property type="term" value="P:integrin-mediated signaling pathway"/>
    <property type="evidence" value="ECO:0007669"/>
    <property type="project" value="UniProtKB-KW"/>
</dbReference>
<evidence type="ECO:0000256" key="9">
    <source>
        <dbReference type="ARBA" id="ARBA00023136"/>
    </source>
</evidence>
<evidence type="ECO:0000259" key="16">
    <source>
        <dbReference type="Pfam" id="PF20806"/>
    </source>
</evidence>
<dbReference type="Gene3D" id="2.60.40.1510">
    <property type="entry name" value="ntegrin, alpha v. Chain A, domain 3"/>
    <property type="match status" value="1"/>
</dbReference>
<dbReference type="InterPro" id="IPR013517">
    <property type="entry name" value="FG-GAP"/>
</dbReference>
<keyword evidence="7 13" id="KW-1133">Transmembrane helix</keyword>
<evidence type="ECO:0000256" key="1">
    <source>
        <dbReference type="ARBA" id="ARBA00004479"/>
    </source>
</evidence>
<dbReference type="PROSITE" id="PS51470">
    <property type="entry name" value="FG_GAP"/>
    <property type="match status" value="4"/>
</dbReference>
<evidence type="ECO:0000256" key="11">
    <source>
        <dbReference type="ARBA" id="ARBA00023180"/>
    </source>
</evidence>
<dbReference type="Gene3D" id="2.130.10.130">
    <property type="entry name" value="Integrin alpha, N-terminal"/>
    <property type="match status" value="1"/>
</dbReference>
<keyword evidence="5" id="KW-0677">Repeat</keyword>
<evidence type="ECO:0000259" key="14">
    <source>
        <dbReference type="Pfam" id="PF08441"/>
    </source>
</evidence>
<dbReference type="PRINTS" id="PR01185">
    <property type="entry name" value="INTEGRINA"/>
</dbReference>
<dbReference type="PANTHER" id="PTHR23220:SF122">
    <property type="entry name" value="INTEGRIN ALPHA-PS1"/>
    <property type="match status" value="1"/>
</dbReference>
<dbReference type="Gene3D" id="1.20.5.930">
    <property type="entry name" value="Bicelle-embedded integrin alpha(iib) transmembrane segment"/>
    <property type="match status" value="1"/>
</dbReference>
<protein>
    <submittedName>
        <fullName evidence="17">Uncharacterized protein</fullName>
    </submittedName>
</protein>
<keyword evidence="6 13" id="KW-0130">Cell adhesion</keyword>
<dbReference type="InterPro" id="IPR013649">
    <property type="entry name" value="Integrin_alpha_Ig-like_1"/>
</dbReference>
<keyword evidence="9 13" id="KW-0472">Membrane</keyword>
<evidence type="ECO:0000256" key="7">
    <source>
        <dbReference type="ARBA" id="ARBA00022989"/>
    </source>
</evidence>
<dbReference type="GO" id="GO:0008305">
    <property type="term" value="C:integrin complex"/>
    <property type="evidence" value="ECO:0007669"/>
    <property type="project" value="InterPro"/>
</dbReference>
<evidence type="ECO:0000313" key="17">
    <source>
        <dbReference type="EMBL" id="TRY63918.1"/>
    </source>
</evidence>
<keyword evidence="4" id="KW-0732">Signal</keyword>
<keyword evidence="8 13" id="KW-0401">Integrin</keyword>
<dbReference type="InterPro" id="IPR048285">
    <property type="entry name" value="Integrin_alpha_Ig-like_2"/>
</dbReference>
<dbReference type="GO" id="GO:0033627">
    <property type="term" value="P:cell adhesion mediated by integrin"/>
    <property type="evidence" value="ECO:0007669"/>
    <property type="project" value="TreeGrafter"/>
</dbReference>
<gene>
    <name evidence="17" type="ORF">TCAL_10896</name>
</gene>
<comment type="subcellular location">
    <subcellularLocation>
        <location evidence="1 13">Membrane</location>
        <topology evidence="1 13">Single-pass type I membrane protein</topology>
    </subcellularLocation>
</comment>
<dbReference type="STRING" id="6832.A0A553NET7"/>
<feature type="domain" description="Integrin alpha second immunoglobulin-like" evidence="15">
    <location>
        <begin position="706"/>
        <end position="851"/>
    </location>
</feature>
<dbReference type="PANTHER" id="PTHR23220">
    <property type="entry name" value="INTEGRIN ALPHA"/>
    <property type="match status" value="1"/>
</dbReference>
<organism evidence="17 18">
    <name type="scientific">Tigriopus californicus</name>
    <name type="common">Marine copepod</name>
    <dbReference type="NCBI Taxonomy" id="6832"/>
    <lineage>
        <taxon>Eukaryota</taxon>
        <taxon>Metazoa</taxon>
        <taxon>Ecdysozoa</taxon>
        <taxon>Arthropoda</taxon>
        <taxon>Crustacea</taxon>
        <taxon>Multicrustacea</taxon>
        <taxon>Hexanauplia</taxon>
        <taxon>Copepoda</taxon>
        <taxon>Harpacticoida</taxon>
        <taxon>Harpacticidae</taxon>
        <taxon>Tigriopus</taxon>
    </lineage>
</organism>
<dbReference type="Pfam" id="PF08441">
    <property type="entry name" value="Integrin_A_Ig_1"/>
    <property type="match status" value="1"/>
</dbReference>
<dbReference type="InterPro" id="IPR000413">
    <property type="entry name" value="Integrin_alpha"/>
</dbReference>
<keyword evidence="3 13" id="KW-0812">Transmembrane</keyword>
<dbReference type="Pfam" id="PF01839">
    <property type="entry name" value="FG-GAP"/>
    <property type="match status" value="2"/>
</dbReference>
<dbReference type="EMBL" id="VCGU01000458">
    <property type="protein sequence ID" value="TRY63918.1"/>
    <property type="molecule type" value="Genomic_DNA"/>
</dbReference>
<dbReference type="SUPFAM" id="SSF69179">
    <property type="entry name" value="Integrin domains"/>
    <property type="match status" value="3"/>
</dbReference>
<evidence type="ECO:0000256" key="6">
    <source>
        <dbReference type="ARBA" id="ARBA00022889"/>
    </source>
</evidence>
<proteinExistence type="inferred from homology"/>
<dbReference type="GO" id="GO:0007160">
    <property type="term" value="P:cell-matrix adhesion"/>
    <property type="evidence" value="ECO:0007669"/>
    <property type="project" value="TreeGrafter"/>
</dbReference>
<evidence type="ECO:0000256" key="3">
    <source>
        <dbReference type="ARBA" id="ARBA00022692"/>
    </source>
</evidence>
<dbReference type="SMART" id="SM00191">
    <property type="entry name" value="Int_alpha"/>
    <property type="match status" value="5"/>
</dbReference>
<keyword evidence="11" id="KW-0325">Glycoprotein</keyword>
<dbReference type="InterPro" id="IPR013519">
    <property type="entry name" value="Int_alpha_beta-p"/>
</dbReference>
<accession>A0A553NET7</accession>
<dbReference type="OrthoDB" id="5317514at2759"/>
<dbReference type="OMA" id="KCSCPLE"/>
<evidence type="ECO:0000256" key="10">
    <source>
        <dbReference type="ARBA" id="ARBA00023170"/>
    </source>
</evidence>
<dbReference type="GO" id="GO:0009897">
    <property type="term" value="C:external side of plasma membrane"/>
    <property type="evidence" value="ECO:0007669"/>
    <property type="project" value="TreeGrafter"/>
</dbReference>
<evidence type="ECO:0000259" key="15">
    <source>
        <dbReference type="Pfam" id="PF20805"/>
    </source>
</evidence>